<gene>
    <name evidence="2" type="ORF">DEO72_LG7g1653</name>
</gene>
<dbReference type="EMBL" id="CP039351">
    <property type="protein sequence ID" value="QCE00363.1"/>
    <property type="molecule type" value="Genomic_DNA"/>
</dbReference>
<evidence type="ECO:0000313" key="2">
    <source>
        <dbReference type="EMBL" id="QCE00363.1"/>
    </source>
</evidence>
<keyword evidence="1" id="KW-0472">Membrane</keyword>
<evidence type="ECO:0000256" key="1">
    <source>
        <dbReference type="SAM" id="Phobius"/>
    </source>
</evidence>
<feature type="transmembrane region" description="Helical" evidence="1">
    <location>
        <begin position="133"/>
        <end position="152"/>
    </location>
</feature>
<name>A0A4D6MG07_VIGUN</name>
<proteinExistence type="predicted"/>
<keyword evidence="1" id="KW-1133">Transmembrane helix</keyword>
<dbReference type="AlphaFoldDB" id="A0A4D6MG07"/>
<sequence length="211" mass="23691">MCHQATHPFPAQFSGTYYEPPGGEELPPSGAMLALVTRKHRDRGFCLVLIPHLAAPYFLPGDDERLTTRVCAPSDRSNVRGLYTTWCLVARCDPPGDRLYTSGSVRSWRLTTRGDSPGDLCRFRLAALRLHQALILLLMACVCCFYVVMLYLDQEMLCHDRRYVASGSCMLDYGRVEKPWGLSSHFLFVFDDDRVILYTGADDATSDVVDA</sequence>
<dbReference type="Proteomes" id="UP000501690">
    <property type="component" value="Linkage Group LG7"/>
</dbReference>
<evidence type="ECO:0000313" key="3">
    <source>
        <dbReference type="Proteomes" id="UP000501690"/>
    </source>
</evidence>
<keyword evidence="1" id="KW-0812">Transmembrane</keyword>
<protein>
    <submittedName>
        <fullName evidence="2">Uncharacterized protein</fullName>
    </submittedName>
</protein>
<reference evidence="2 3" key="1">
    <citation type="submission" date="2019-04" db="EMBL/GenBank/DDBJ databases">
        <title>An improved genome assembly and genetic linkage map for asparagus bean, Vigna unguiculata ssp. sesquipedialis.</title>
        <authorList>
            <person name="Xia Q."/>
            <person name="Zhang R."/>
            <person name="Dong Y."/>
        </authorList>
    </citation>
    <scope>NUCLEOTIDE SEQUENCE [LARGE SCALE GENOMIC DNA]</scope>
    <source>
        <tissue evidence="2">Leaf</tissue>
    </source>
</reference>
<accession>A0A4D6MG07</accession>
<keyword evidence="3" id="KW-1185">Reference proteome</keyword>
<organism evidence="2 3">
    <name type="scientific">Vigna unguiculata</name>
    <name type="common">Cowpea</name>
    <dbReference type="NCBI Taxonomy" id="3917"/>
    <lineage>
        <taxon>Eukaryota</taxon>
        <taxon>Viridiplantae</taxon>
        <taxon>Streptophyta</taxon>
        <taxon>Embryophyta</taxon>
        <taxon>Tracheophyta</taxon>
        <taxon>Spermatophyta</taxon>
        <taxon>Magnoliopsida</taxon>
        <taxon>eudicotyledons</taxon>
        <taxon>Gunneridae</taxon>
        <taxon>Pentapetalae</taxon>
        <taxon>rosids</taxon>
        <taxon>fabids</taxon>
        <taxon>Fabales</taxon>
        <taxon>Fabaceae</taxon>
        <taxon>Papilionoideae</taxon>
        <taxon>50 kb inversion clade</taxon>
        <taxon>NPAAA clade</taxon>
        <taxon>indigoferoid/millettioid clade</taxon>
        <taxon>Phaseoleae</taxon>
        <taxon>Vigna</taxon>
    </lineage>
</organism>